<comment type="cofactor">
    <cofactor evidence="1">
        <name>Cu(2+)</name>
        <dbReference type="ChEBI" id="CHEBI:29036"/>
    </cofactor>
</comment>
<evidence type="ECO:0000313" key="8">
    <source>
        <dbReference type="Proteomes" id="UP000029713"/>
    </source>
</evidence>
<sequence>MTGTRRNILSLSSTEVQRLTSAFNVLKANGTYDQFIRNHVAAMNVATPPGSTRNAAHRAPAFLPWHRATLLDIENALQAVDPSIEGMPYWRWQNDTALNGGDPRRSPLWTAGGIGGDGDPARGNRVLNGPFAHWVALIVNNSTGALVPRSTPGLIRLLGRDPRGSSSLPTPAQVTDAIDRYTTYDRSPWDASVATFRNRMEGWSGGPRMHNLVHRWVGGDMLAGTSPNDPVFWLTHANVDRLWWVWQGMRGVNNYQPTSGGPTGHNLNDSMQGLVVPRTPADVLDINRLDYNYV</sequence>
<dbReference type="SUPFAM" id="SSF48056">
    <property type="entry name" value="Di-copper centre-containing domain"/>
    <property type="match status" value="1"/>
</dbReference>
<dbReference type="PROSITE" id="PS00497">
    <property type="entry name" value="TYROSINASE_1"/>
    <property type="match status" value="1"/>
</dbReference>
<keyword evidence="3" id="KW-0479">Metal-binding</keyword>
<evidence type="ECO:0000313" key="7">
    <source>
        <dbReference type="EMBL" id="KGH46736.1"/>
    </source>
</evidence>
<name>A0A098YAD9_9ACTN</name>
<gene>
    <name evidence="7" type="ORF">IN07_10825</name>
</gene>
<dbReference type="PANTHER" id="PTHR11474">
    <property type="entry name" value="TYROSINASE FAMILY MEMBER"/>
    <property type="match status" value="1"/>
</dbReference>
<dbReference type="AlphaFoldDB" id="A0A098YAD9"/>
<dbReference type="EMBL" id="JPMX01000042">
    <property type="protein sequence ID" value="KGH46736.1"/>
    <property type="molecule type" value="Genomic_DNA"/>
</dbReference>
<evidence type="ECO:0000256" key="1">
    <source>
        <dbReference type="ARBA" id="ARBA00001973"/>
    </source>
</evidence>
<dbReference type="RefSeq" id="WP_036335747.1">
    <property type="nucleotide sequence ID" value="NZ_JPMX01000042.1"/>
</dbReference>
<keyword evidence="4" id="KW-0186">Copper</keyword>
<evidence type="ECO:0000256" key="3">
    <source>
        <dbReference type="ARBA" id="ARBA00022723"/>
    </source>
</evidence>
<dbReference type="InterPro" id="IPR002227">
    <property type="entry name" value="Tyrosinase_Cu-bd"/>
</dbReference>
<protein>
    <recommendedName>
        <fullName evidence="5 6">Tyrosinase copper-binding domain-containing protein</fullName>
    </recommendedName>
</protein>
<feature type="domain" description="Tyrosinase copper-binding" evidence="6">
    <location>
        <begin position="229"/>
        <end position="240"/>
    </location>
</feature>
<dbReference type="GO" id="GO:0016491">
    <property type="term" value="F:oxidoreductase activity"/>
    <property type="evidence" value="ECO:0007669"/>
    <property type="project" value="InterPro"/>
</dbReference>
<feature type="domain" description="Tyrosinase copper-binding" evidence="5">
    <location>
        <begin position="57"/>
        <end position="74"/>
    </location>
</feature>
<dbReference type="PROSITE" id="PS00498">
    <property type="entry name" value="TYROSINASE_2"/>
    <property type="match status" value="1"/>
</dbReference>
<reference evidence="7 8" key="1">
    <citation type="submission" date="2014-07" db="EMBL/GenBank/DDBJ databases">
        <title>Biosystematic studies on Modestobacter strains isolated from extreme hyper-arid desert soil and from historic building.</title>
        <authorList>
            <person name="Bukarasam K."/>
            <person name="Bull A."/>
            <person name="Girard G."/>
            <person name="van Wezel G."/>
            <person name="Goodfellow M."/>
        </authorList>
    </citation>
    <scope>NUCLEOTIDE SEQUENCE [LARGE SCALE GENOMIC DNA]</scope>
    <source>
        <strain evidence="7 8">KNN45-2b</strain>
    </source>
</reference>
<dbReference type="GO" id="GO:0046872">
    <property type="term" value="F:metal ion binding"/>
    <property type="evidence" value="ECO:0007669"/>
    <property type="project" value="UniProtKB-KW"/>
</dbReference>
<dbReference type="Gene3D" id="1.10.1280.10">
    <property type="entry name" value="Di-copper center containing domain from catechol oxidase"/>
    <property type="match status" value="1"/>
</dbReference>
<accession>A0A098YAD9</accession>
<dbReference type="OrthoDB" id="2874181at2"/>
<keyword evidence="8" id="KW-1185">Reference proteome</keyword>
<evidence type="ECO:0000259" key="6">
    <source>
        <dbReference type="PROSITE" id="PS00498"/>
    </source>
</evidence>
<dbReference type="InterPro" id="IPR008922">
    <property type="entry name" value="Di-copper_centre_dom_sf"/>
</dbReference>
<evidence type="ECO:0000256" key="4">
    <source>
        <dbReference type="ARBA" id="ARBA00023008"/>
    </source>
</evidence>
<dbReference type="Proteomes" id="UP000029713">
    <property type="component" value="Unassembled WGS sequence"/>
</dbReference>
<dbReference type="InterPro" id="IPR050316">
    <property type="entry name" value="Tyrosinase/Hemocyanin"/>
</dbReference>
<dbReference type="Pfam" id="PF00264">
    <property type="entry name" value="Tyrosinase"/>
    <property type="match status" value="1"/>
</dbReference>
<dbReference type="PRINTS" id="PR00092">
    <property type="entry name" value="TYROSINASE"/>
</dbReference>
<evidence type="ECO:0000259" key="5">
    <source>
        <dbReference type="PROSITE" id="PS00497"/>
    </source>
</evidence>
<proteinExistence type="inferred from homology"/>
<dbReference type="PANTHER" id="PTHR11474:SF126">
    <property type="entry name" value="TYROSINASE-LIKE PROTEIN TYR-1-RELATED"/>
    <property type="match status" value="1"/>
</dbReference>
<comment type="caution">
    <text evidence="7">The sequence shown here is derived from an EMBL/GenBank/DDBJ whole genome shotgun (WGS) entry which is preliminary data.</text>
</comment>
<comment type="similarity">
    <text evidence="2">Belongs to the tyrosinase family.</text>
</comment>
<organism evidence="7 8">
    <name type="scientific">Modestobacter caceresii</name>
    <dbReference type="NCBI Taxonomy" id="1522368"/>
    <lineage>
        <taxon>Bacteria</taxon>
        <taxon>Bacillati</taxon>
        <taxon>Actinomycetota</taxon>
        <taxon>Actinomycetes</taxon>
        <taxon>Geodermatophilales</taxon>
        <taxon>Geodermatophilaceae</taxon>
        <taxon>Modestobacter</taxon>
    </lineage>
</organism>
<evidence type="ECO:0000256" key="2">
    <source>
        <dbReference type="ARBA" id="ARBA00009928"/>
    </source>
</evidence>